<feature type="region of interest" description="Disordered" evidence="1">
    <location>
        <begin position="1"/>
        <end position="22"/>
    </location>
</feature>
<accession>A0ABV0JIH9</accession>
<evidence type="ECO:0000256" key="1">
    <source>
        <dbReference type="SAM" id="MobiDB-lite"/>
    </source>
</evidence>
<sequence>MAAEIPDCDRQNCTSDRSTIHHNPSMATYGEIIAPLNSVKRAASANHLGESVCLKP</sequence>
<proteinExistence type="predicted"/>
<dbReference type="RefSeq" id="WP_190427997.1">
    <property type="nucleotide sequence ID" value="NZ_JAMPKK010000002.1"/>
</dbReference>
<dbReference type="Proteomes" id="UP001442494">
    <property type="component" value="Unassembled WGS sequence"/>
</dbReference>
<organism evidence="2 3">
    <name type="scientific">Funiculus sociatus GB2-A5</name>
    <dbReference type="NCBI Taxonomy" id="2933946"/>
    <lineage>
        <taxon>Bacteria</taxon>
        <taxon>Bacillati</taxon>
        <taxon>Cyanobacteriota</taxon>
        <taxon>Cyanophyceae</taxon>
        <taxon>Coleofasciculales</taxon>
        <taxon>Coleofasciculaceae</taxon>
        <taxon>Funiculus</taxon>
    </lineage>
</organism>
<comment type="caution">
    <text evidence="2">The sequence shown here is derived from an EMBL/GenBank/DDBJ whole genome shotgun (WGS) entry which is preliminary data.</text>
</comment>
<feature type="compositionally biased region" description="Polar residues" evidence="1">
    <location>
        <begin position="11"/>
        <end position="22"/>
    </location>
</feature>
<evidence type="ECO:0000313" key="2">
    <source>
        <dbReference type="EMBL" id="MEP0863253.1"/>
    </source>
</evidence>
<gene>
    <name evidence="2" type="ORF">NDI37_02075</name>
</gene>
<dbReference type="EMBL" id="JAMPKK010000002">
    <property type="protein sequence ID" value="MEP0863253.1"/>
    <property type="molecule type" value="Genomic_DNA"/>
</dbReference>
<name>A0ABV0JIH9_9CYAN</name>
<reference evidence="2 3" key="1">
    <citation type="submission" date="2022-04" db="EMBL/GenBank/DDBJ databases">
        <title>Positive selection, recombination, and allopatry shape intraspecific diversity of widespread and dominant cyanobacteria.</title>
        <authorList>
            <person name="Wei J."/>
            <person name="Shu W."/>
            <person name="Hu C."/>
        </authorList>
    </citation>
    <scope>NUCLEOTIDE SEQUENCE [LARGE SCALE GENOMIC DNA]</scope>
    <source>
        <strain evidence="2 3">GB2-A5</strain>
    </source>
</reference>
<protein>
    <submittedName>
        <fullName evidence="2">Uncharacterized protein</fullName>
    </submittedName>
</protein>
<evidence type="ECO:0000313" key="3">
    <source>
        <dbReference type="Proteomes" id="UP001442494"/>
    </source>
</evidence>
<keyword evidence="3" id="KW-1185">Reference proteome</keyword>